<evidence type="ECO:0000256" key="5">
    <source>
        <dbReference type="ARBA" id="ARBA00022516"/>
    </source>
</evidence>
<dbReference type="InParanoid" id="H1XS99"/>
<dbReference type="Pfam" id="PF08541">
    <property type="entry name" value="ACP_syn_III_C"/>
    <property type="match status" value="1"/>
</dbReference>
<evidence type="ECO:0000313" key="18">
    <source>
        <dbReference type="Proteomes" id="UP000004671"/>
    </source>
</evidence>
<name>H1XS99_CALAY</name>
<evidence type="ECO:0000313" key="16">
    <source>
        <dbReference type="EMBL" id="APF20205.1"/>
    </source>
</evidence>
<dbReference type="InterPro" id="IPR013751">
    <property type="entry name" value="ACP_syn_III_N"/>
</dbReference>
<dbReference type="FunFam" id="3.40.47.10:FF:000004">
    <property type="entry name" value="3-oxoacyl-[acyl-carrier-protein] synthase 3"/>
    <property type="match status" value="1"/>
</dbReference>
<dbReference type="RefSeq" id="WP_006927211.1">
    <property type="nucleotide sequence ID" value="NZ_CM001402.1"/>
</dbReference>
<proteinExistence type="inferred from homology"/>
<protein>
    <recommendedName>
        <fullName evidence="3 13">Beta-ketoacyl-[acyl-carrier-protein] synthase III</fullName>
        <shortName evidence="13">Beta-ketoacyl-ACP synthase III</shortName>
        <shortName evidence="13">KAS III</shortName>
        <ecNumber evidence="3 13">2.3.1.180</ecNumber>
    </recommendedName>
    <alternativeName>
        <fullName evidence="13">3-oxoacyl-[acyl-carrier-protein] synthase 3</fullName>
    </alternativeName>
    <alternativeName>
        <fullName evidence="13">3-oxoacyl-[acyl-carrier-protein] synthase III</fullName>
    </alternativeName>
</protein>
<evidence type="ECO:0000313" key="19">
    <source>
        <dbReference type="Proteomes" id="UP000183868"/>
    </source>
</evidence>
<comment type="catalytic activity">
    <reaction evidence="12">
        <text>malonyl-[ACP] + acetyl-CoA + H(+) = 3-oxobutanoyl-[ACP] + CO2 + CoA</text>
        <dbReference type="Rhea" id="RHEA:12080"/>
        <dbReference type="Rhea" id="RHEA-COMP:9623"/>
        <dbReference type="Rhea" id="RHEA-COMP:9625"/>
        <dbReference type="ChEBI" id="CHEBI:15378"/>
        <dbReference type="ChEBI" id="CHEBI:16526"/>
        <dbReference type="ChEBI" id="CHEBI:57287"/>
        <dbReference type="ChEBI" id="CHEBI:57288"/>
        <dbReference type="ChEBI" id="CHEBI:78449"/>
        <dbReference type="ChEBI" id="CHEBI:78450"/>
        <dbReference type="EC" id="2.3.1.180"/>
    </reaction>
    <physiologicalReaction direction="left-to-right" evidence="12">
        <dbReference type="Rhea" id="RHEA:12081"/>
    </physiologicalReaction>
</comment>
<evidence type="ECO:0000256" key="12">
    <source>
        <dbReference type="ARBA" id="ARBA00051096"/>
    </source>
</evidence>
<feature type="domain" description="Beta-ketoacyl-[acyl-carrier-protein] synthase III N-terminal" evidence="15">
    <location>
        <begin position="107"/>
        <end position="186"/>
    </location>
</feature>
<dbReference type="GO" id="GO:0004315">
    <property type="term" value="F:3-oxoacyl-[acyl-carrier-protein] synthase activity"/>
    <property type="evidence" value="ECO:0007669"/>
    <property type="project" value="InterPro"/>
</dbReference>
<evidence type="ECO:0000259" key="14">
    <source>
        <dbReference type="Pfam" id="PF08541"/>
    </source>
</evidence>
<comment type="function">
    <text evidence="13">Catalyzes the condensation reaction of fatty acid synthesis by the addition to an acyl acceptor of two carbons from malonyl-ACP. Catalyzes the first condensation reaction which initiates fatty acid synthesis and may therefore play a role in governing the total rate of fatty acid production. Possesses both acetoacetyl-ACP synthase and acetyl transacylase activities. Its substrate specificity determines the biosynthesis of branched-chain and/or straight-chain of fatty acids.</text>
</comment>
<keyword evidence="10 13" id="KW-0511">Multifunctional enzyme</keyword>
<keyword evidence="7 13" id="KW-0276">Fatty acid metabolism</keyword>
<dbReference type="HOGENOM" id="CLU_039592_3_1_0"/>
<comment type="pathway">
    <text evidence="1 13">Lipid metabolism; fatty acid biosynthesis.</text>
</comment>
<dbReference type="PANTHER" id="PTHR34069:SF2">
    <property type="entry name" value="BETA-KETOACYL-[ACYL-CARRIER-PROTEIN] SYNTHASE III"/>
    <property type="match status" value="1"/>
</dbReference>
<feature type="region of interest" description="ACP-binding" evidence="13">
    <location>
        <begin position="255"/>
        <end position="259"/>
    </location>
</feature>
<keyword evidence="5 13" id="KW-0444">Lipid biosynthesis</keyword>
<evidence type="ECO:0000313" key="17">
    <source>
        <dbReference type="EMBL" id="EHO40263.1"/>
    </source>
</evidence>
<keyword evidence="11 13" id="KW-0012">Acyltransferase</keyword>
<feature type="active site" evidence="13">
    <location>
        <position position="254"/>
    </location>
</feature>
<dbReference type="GO" id="GO:0044550">
    <property type="term" value="P:secondary metabolite biosynthetic process"/>
    <property type="evidence" value="ECO:0007669"/>
    <property type="project" value="TreeGrafter"/>
</dbReference>
<reference evidence="17 18" key="1">
    <citation type="submission" date="2011-09" db="EMBL/GenBank/DDBJ databases">
        <title>The permanent draft genome of Caldithrix abyssi DSM 13497.</title>
        <authorList>
            <consortium name="US DOE Joint Genome Institute (JGI-PGF)"/>
            <person name="Lucas S."/>
            <person name="Han J."/>
            <person name="Lapidus A."/>
            <person name="Bruce D."/>
            <person name="Goodwin L."/>
            <person name="Pitluck S."/>
            <person name="Peters L."/>
            <person name="Kyrpides N."/>
            <person name="Mavromatis K."/>
            <person name="Ivanova N."/>
            <person name="Mikhailova N."/>
            <person name="Chertkov O."/>
            <person name="Detter J.C."/>
            <person name="Tapia R."/>
            <person name="Han C."/>
            <person name="Land M."/>
            <person name="Hauser L."/>
            <person name="Markowitz V."/>
            <person name="Cheng J.-F."/>
            <person name="Hugenholtz P."/>
            <person name="Woyke T."/>
            <person name="Wu D."/>
            <person name="Spring S."/>
            <person name="Brambilla E."/>
            <person name="Klenk H.-P."/>
            <person name="Eisen J.A."/>
        </authorList>
    </citation>
    <scope>NUCLEOTIDE SEQUENCE [LARGE SCALE GENOMIC DNA]</scope>
    <source>
        <strain evidence="17 18">DSM 13497</strain>
    </source>
</reference>
<dbReference type="NCBIfam" id="TIGR00747">
    <property type="entry name" value="fabH"/>
    <property type="match status" value="1"/>
</dbReference>
<evidence type="ECO:0000256" key="11">
    <source>
        <dbReference type="ARBA" id="ARBA00023315"/>
    </source>
</evidence>
<feature type="active site" evidence="13">
    <location>
        <position position="284"/>
    </location>
</feature>
<dbReference type="CDD" id="cd00830">
    <property type="entry name" value="KAS_III"/>
    <property type="match status" value="1"/>
</dbReference>
<dbReference type="EMBL" id="CP018099">
    <property type="protein sequence ID" value="APF20205.1"/>
    <property type="molecule type" value="Genomic_DNA"/>
</dbReference>
<dbReference type="Proteomes" id="UP000183868">
    <property type="component" value="Chromosome"/>
</dbReference>
<dbReference type="PaxDb" id="880073-Calab_0620"/>
<comment type="subunit">
    <text evidence="13">Homodimer.</text>
</comment>
<gene>
    <name evidence="13 16" type="primary">fabH</name>
    <name evidence="16" type="ORF">Cabys_3459</name>
    <name evidence="17" type="ORF">Calab_0620</name>
</gene>
<organism evidence="17 18">
    <name type="scientific">Caldithrix abyssi DSM 13497</name>
    <dbReference type="NCBI Taxonomy" id="880073"/>
    <lineage>
        <taxon>Bacteria</taxon>
        <taxon>Pseudomonadati</taxon>
        <taxon>Calditrichota</taxon>
        <taxon>Calditrichia</taxon>
        <taxon>Calditrichales</taxon>
        <taxon>Calditrichaceae</taxon>
        <taxon>Caldithrix</taxon>
    </lineage>
</organism>
<dbReference type="AlphaFoldDB" id="H1XS99"/>
<dbReference type="EMBL" id="CM001402">
    <property type="protein sequence ID" value="EHO40263.1"/>
    <property type="molecule type" value="Genomic_DNA"/>
</dbReference>
<keyword evidence="8 13" id="KW-0443">Lipid metabolism</keyword>
<evidence type="ECO:0000256" key="7">
    <source>
        <dbReference type="ARBA" id="ARBA00022832"/>
    </source>
</evidence>
<keyword evidence="4 13" id="KW-0963">Cytoplasm</keyword>
<accession>H1XS99</accession>
<dbReference type="NCBIfam" id="NF006829">
    <property type="entry name" value="PRK09352.1"/>
    <property type="match status" value="1"/>
</dbReference>
<feature type="domain" description="Beta-ketoacyl-[acyl-carrier-protein] synthase III C-terminal" evidence="14">
    <location>
        <begin position="238"/>
        <end position="327"/>
    </location>
</feature>
<evidence type="ECO:0000256" key="2">
    <source>
        <dbReference type="ARBA" id="ARBA00008642"/>
    </source>
</evidence>
<keyword evidence="18" id="KW-1185">Reference proteome</keyword>
<sequence length="338" mass="36925">MPKAYISAVAHYVPEKVLTNFDLEKMVDTSDEWIRSRTGIRERRILEPGKATSDMAAEAVKKLCENRGIDPLEIEGIVVATVTPDMFFPSTGNLVQEKVGAKNAWSFDVAAACSGFIYALSVGAQYIMAGTHKKIVVVGGDKMSAITNYRDRNTCVLFGDAAAAVLLEPTEDEDKGIIDFMLFSDGSGADYLKMKAGGSLFPASLETVVNDWHYIYQDGKTVFKFAVTKMAEVSVHILEKNGFTGKDLTLFIPHQANLRIIDAAVKRLGIDYDKVMINIDKYGNTTAATIPLALSEAYLQGKLDVGDLVVFATFGGGFTWASTLLRWGIPKPEKPISE</sequence>
<dbReference type="HAMAP" id="MF_01815">
    <property type="entry name" value="FabH"/>
    <property type="match status" value="1"/>
</dbReference>
<dbReference type="Pfam" id="PF08545">
    <property type="entry name" value="ACP_syn_III"/>
    <property type="match status" value="1"/>
</dbReference>
<dbReference type="UniPathway" id="UPA00094"/>
<dbReference type="InterPro" id="IPR004655">
    <property type="entry name" value="FabH"/>
</dbReference>
<comment type="domain">
    <text evidence="13">The last Arg residue of the ACP-binding site is essential for the weak association between ACP/AcpP and FabH.</text>
</comment>
<dbReference type="Proteomes" id="UP000004671">
    <property type="component" value="Chromosome"/>
</dbReference>
<evidence type="ECO:0000259" key="15">
    <source>
        <dbReference type="Pfam" id="PF08545"/>
    </source>
</evidence>
<evidence type="ECO:0000256" key="8">
    <source>
        <dbReference type="ARBA" id="ARBA00023098"/>
    </source>
</evidence>
<dbReference type="InterPro" id="IPR016039">
    <property type="entry name" value="Thiolase-like"/>
</dbReference>
<dbReference type="InterPro" id="IPR013747">
    <property type="entry name" value="ACP_syn_III_C"/>
</dbReference>
<reference evidence="16 19" key="2">
    <citation type="submission" date="2016-11" db="EMBL/GenBank/DDBJ databases">
        <title>Genomic analysis of Caldithrix abyssi and proposal of a novel bacterial phylum Caldithrichaeota.</title>
        <authorList>
            <person name="Kublanov I."/>
            <person name="Sigalova O."/>
            <person name="Gavrilov S."/>
            <person name="Lebedinsky A."/>
            <person name="Ivanova N."/>
            <person name="Daum C."/>
            <person name="Reddy T."/>
            <person name="Klenk H.P."/>
            <person name="Goker M."/>
            <person name="Reva O."/>
            <person name="Miroshnichenko M."/>
            <person name="Kyprides N."/>
            <person name="Woyke T."/>
            <person name="Gelfand M."/>
        </authorList>
    </citation>
    <scope>NUCLEOTIDE SEQUENCE [LARGE SCALE GENOMIC DNA]</scope>
    <source>
        <strain evidence="16 19">LF13</strain>
    </source>
</reference>
<dbReference type="GO" id="GO:0006633">
    <property type="term" value="P:fatty acid biosynthetic process"/>
    <property type="evidence" value="ECO:0007669"/>
    <property type="project" value="UniProtKB-UniRule"/>
</dbReference>
<dbReference type="KEGG" id="caby:Cabys_3459"/>
<dbReference type="GO" id="GO:0033818">
    <property type="term" value="F:beta-ketoacyl-acyl-carrier-protein synthase III activity"/>
    <property type="evidence" value="ECO:0007669"/>
    <property type="project" value="UniProtKB-UniRule"/>
</dbReference>
<evidence type="ECO:0000256" key="10">
    <source>
        <dbReference type="ARBA" id="ARBA00023268"/>
    </source>
</evidence>
<keyword evidence="9 13" id="KW-0275">Fatty acid biosynthesis</keyword>
<evidence type="ECO:0000256" key="9">
    <source>
        <dbReference type="ARBA" id="ARBA00023160"/>
    </source>
</evidence>
<dbReference type="EC" id="2.3.1.180" evidence="3 13"/>
<evidence type="ECO:0000256" key="4">
    <source>
        <dbReference type="ARBA" id="ARBA00022490"/>
    </source>
</evidence>
<dbReference type="eggNOG" id="COG0332">
    <property type="taxonomic scope" value="Bacteria"/>
</dbReference>
<feature type="active site" evidence="13">
    <location>
        <position position="113"/>
    </location>
</feature>
<evidence type="ECO:0000256" key="6">
    <source>
        <dbReference type="ARBA" id="ARBA00022679"/>
    </source>
</evidence>
<evidence type="ECO:0000256" key="13">
    <source>
        <dbReference type="HAMAP-Rule" id="MF_01815"/>
    </source>
</evidence>
<dbReference type="Gene3D" id="3.40.47.10">
    <property type="match status" value="1"/>
</dbReference>
<keyword evidence="6 13" id="KW-0808">Transferase</keyword>
<dbReference type="PANTHER" id="PTHR34069">
    <property type="entry name" value="3-OXOACYL-[ACYL-CARRIER-PROTEIN] SYNTHASE 3"/>
    <property type="match status" value="1"/>
</dbReference>
<comment type="similarity">
    <text evidence="2 13">Belongs to the thiolase-like superfamily. FabH family.</text>
</comment>
<comment type="subcellular location">
    <subcellularLocation>
        <location evidence="13">Cytoplasm</location>
    </subcellularLocation>
</comment>
<evidence type="ECO:0000256" key="1">
    <source>
        <dbReference type="ARBA" id="ARBA00005194"/>
    </source>
</evidence>
<dbReference type="OrthoDB" id="9815506at2"/>
<evidence type="ECO:0000256" key="3">
    <source>
        <dbReference type="ARBA" id="ARBA00012333"/>
    </source>
</evidence>
<dbReference type="SUPFAM" id="SSF53901">
    <property type="entry name" value="Thiolase-like"/>
    <property type="match status" value="1"/>
</dbReference>
<dbReference type="STRING" id="880073.Cabys_3459"/>
<dbReference type="GO" id="GO:0005737">
    <property type="term" value="C:cytoplasm"/>
    <property type="evidence" value="ECO:0007669"/>
    <property type="project" value="UniProtKB-SubCell"/>
</dbReference>